<keyword evidence="4" id="KW-1185">Reference proteome</keyword>
<dbReference type="OrthoDB" id="199596at2759"/>
<dbReference type="AlphaFoldDB" id="A0A835Q0P7"/>
<name>A0A835Q0P7_VANPL</name>
<protein>
    <submittedName>
        <fullName evidence="3">Uncharacterized protein</fullName>
    </submittedName>
</protein>
<accession>A0A835Q0P7</accession>
<reference evidence="3 4" key="1">
    <citation type="journal article" date="2020" name="Nat. Food">
        <title>A phased Vanilla planifolia genome enables genetic improvement of flavour and production.</title>
        <authorList>
            <person name="Hasing T."/>
            <person name="Tang H."/>
            <person name="Brym M."/>
            <person name="Khazi F."/>
            <person name="Huang T."/>
            <person name="Chambers A.H."/>
        </authorList>
    </citation>
    <scope>NUCLEOTIDE SEQUENCE [LARGE SCALE GENOMIC DNA]</scope>
    <source>
        <tissue evidence="3">Leaf</tissue>
    </source>
</reference>
<gene>
    <name evidence="3" type="ORF">HPP92_019498</name>
</gene>
<feature type="chain" id="PRO_5032335273" evidence="2">
    <location>
        <begin position="20"/>
        <end position="175"/>
    </location>
</feature>
<organism evidence="3 4">
    <name type="scientific">Vanilla planifolia</name>
    <name type="common">Vanilla</name>
    <dbReference type="NCBI Taxonomy" id="51239"/>
    <lineage>
        <taxon>Eukaryota</taxon>
        <taxon>Viridiplantae</taxon>
        <taxon>Streptophyta</taxon>
        <taxon>Embryophyta</taxon>
        <taxon>Tracheophyta</taxon>
        <taxon>Spermatophyta</taxon>
        <taxon>Magnoliopsida</taxon>
        <taxon>Liliopsida</taxon>
        <taxon>Asparagales</taxon>
        <taxon>Orchidaceae</taxon>
        <taxon>Vanilloideae</taxon>
        <taxon>Vanilleae</taxon>
        <taxon>Vanilla</taxon>
    </lineage>
</organism>
<dbReference type="EMBL" id="JADCNL010000010">
    <property type="protein sequence ID" value="KAG0463429.1"/>
    <property type="molecule type" value="Genomic_DNA"/>
</dbReference>
<sequence length="175" mass="18449">MNPLLLFVVVVVLPPATVSDTSVPALRSASPSIGRKVGFCKSFAYSAKAVESDDGSDSCTSAALRSCDDESLRFGESTCVSKVALTSGKVSGYCAVGKLDCSRGEDFNPKHNAAASTRWRLLHSPSSLREDPSDEQKKQYSPASKEQSLSLPKISGGNIVLFLVLLGIAISLPVP</sequence>
<proteinExistence type="predicted"/>
<feature type="signal peptide" evidence="2">
    <location>
        <begin position="1"/>
        <end position="19"/>
    </location>
</feature>
<evidence type="ECO:0000256" key="1">
    <source>
        <dbReference type="SAM" id="MobiDB-lite"/>
    </source>
</evidence>
<keyword evidence="2" id="KW-0732">Signal</keyword>
<evidence type="ECO:0000256" key="2">
    <source>
        <dbReference type="SAM" id="SignalP"/>
    </source>
</evidence>
<evidence type="ECO:0000313" key="4">
    <source>
        <dbReference type="Proteomes" id="UP000636800"/>
    </source>
</evidence>
<dbReference type="Proteomes" id="UP000636800">
    <property type="component" value="Chromosome 10"/>
</dbReference>
<feature type="compositionally biased region" description="Basic and acidic residues" evidence="1">
    <location>
        <begin position="128"/>
        <end position="138"/>
    </location>
</feature>
<comment type="caution">
    <text evidence="3">The sequence shown here is derived from an EMBL/GenBank/DDBJ whole genome shotgun (WGS) entry which is preliminary data.</text>
</comment>
<evidence type="ECO:0000313" key="3">
    <source>
        <dbReference type="EMBL" id="KAG0463429.1"/>
    </source>
</evidence>
<feature type="region of interest" description="Disordered" evidence="1">
    <location>
        <begin position="124"/>
        <end position="147"/>
    </location>
</feature>